<dbReference type="EMBL" id="JBHTKB010000001">
    <property type="protein sequence ID" value="MFD0912305.1"/>
    <property type="molecule type" value="Genomic_DNA"/>
</dbReference>
<dbReference type="Proteomes" id="UP001597128">
    <property type="component" value="Unassembled WGS sequence"/>
</dbReference>
<reference evidence="2" key="1">
    <citation type="journal article" date="2019" name="Int. J. Syst. Evol. Microbiol.">
        <title>The Global Catalogue of Microorganisms (GCM) 10K type strain sequencing project: providing services to taxonomists for standard genome sequencing and annotation.</title>
        <authorList>
            <consortium name="The Broad Institute Genomics Platform"/>
            <consortium name="The Broad Institute Genome Sequencing Center for Infectious Disease"/>
            <person name="Wu L."/>
            <person name="Ma J."/>
        </authorList>
    </citation>
    <scope>NUCLEOTIDE SEQUENCE [LARGE SCALE GENOMIC DNA]</scope>
    <source>
        <strain evidence="2">CCUG 58412</strain>
    </source>
</reference>
<evidence type="ECO:0000313" key="1">
    <source>
        <dbReference type="EMBL" id="MFD0912305.1"/>
    </source>
</evidence>
<evidence type="ECO:0000313" key="2">
    <source>
        <dbReference type="Proteomes" id="UP001597128"/>
    </source>
</evidence>
<comment type="caution">
    <text evidence="1">The sequence shown here is derived from an EMBL/GenBank/DDBJ whole genome shotgun (WGS) entry which is preliminary data.</text>
</comment>
<accession>A0ABW3F5T8</accession>
<organism evidence="1 2">
    <name type="scientific">Methylophilus luteus</name>
    <dbReference type="NCBI Taxonomy" id="640108"/>
    <lineage>
        <taxon>Bacteria</taxon>
        <taxon>Pseudomonadati</taxon>
        <taxon>Pseudomonadota</taxon>
        <taxon>Betaproteobacteria</taxon>
        <taxon>Nitrosomonadales</taxon>
        <taxon>Methylophilaceae</taxon>
        <taxon>Methylophilus</taxon>
    </lineage>
</organism>
<keyword evidence="2" id="KW-1185">Reference proteome</keyword>
<sequence length="110" mass="12287">MIKMKHGVVWLALLYGSFLCVVGVAAHAESALEYFTDSNGQYIGPTLEDQVALMDTDHNGFADVFEVRVYLEKQHGKGYQKELLDKWESAAYGKSCSTPFAKQLYSDSAR</sequence>
<evidence type="ECO:0008006" key="3">
    <source>
        <dbReference type="Google" id="ProtNLM"/>
    </source>
</evidence>
<proteinExistence type="predicted"/>
<name>A0ABW3F5T8_9PROT</name>
<dbReference type="RefSeq" id="WP_379055110.1">
    <property type="nucleotide sequence ID" value="NZ_JBHTKB010000001.1"/>
</dbReference>
<protein>
    <recommendedName>
        <fullName evidence="3">EF-hand domain-containing protein</fullName>
    </recommendedName>
</protein>
<gene>
    <name evidence="1" type="ORF">ACFQ1Z_01970</name>
</gene>